<dbReference type="OrthoDB" id="5515229at2"/>
<keyword evidence="2" id="KW-0547">Nucleotide-binding</keyword>
<dbReference type="SMART" id="SM00382">
    <property type="entry name" value="AAA"/>
    <property type="match status" value="1"/>
</dbReference>
<proteinExistence type="predicted"/>
<dbReference type="PROSITE" id="PS50893">
    <property type="entry name" value="ABC_TRANSPORTER_2"/>
    <property type="match status" value="1"/>
</dbReference>
<dbReference type="GO" id="GO:0016887">
    <property type="term" value="F:ATP hydrolysis activity"/>
    <property type="evidence" value="ECO:0007669"/>
    <property type="project" value="InterPro"/>
</dbReference>
<dbReference type="KEGG" id="ccun:CCUN_1733"/>
<sequence>MILKLKNVNFIYPFKNGLKNINFTLQRGDFLGILGPNGSGKSTLLKTMLGNLKCQNGEIFIFNQKLQDYSLKELAKIIGFLPQNSQLHTPLKVIDVLLMSKYVHLKYNFLSYSKKDLEELKILATELKLEHFLDRNILSLSGGEFQRVLLARALLKNPQVLFLDEPTSALDLNYAIELLNLCENLIKQRKISVVAVLHDLNLAALFCNKILFLKEGEIRYQGSVKQLFTKEILKEIYNLDCEIINSNQTPYVFALKEKR</sequence>
<protein>
    <submittedName>
        <fullName evidence="7">Heme ABC transporter ChuBCD, ATP-binding protein</fullName>
    </submittedName>
</protein>
<dbReference type="FunFam" id="3.40.50.300:FF:000134">
    <property type="entry name" value="Iron-enterobactin ABC transporter ATP-binding protein"/>
    <property type="match status" value="1"/>
</dbReference>
<evidence type="ECO:0000313" key="7">
    <source>
        <dbReference type="EMBL" id="ARJ57307.1"/>
    </source>
</evidence>
<reference evidence="7 8" key="1">
    <citation type="submission" date="2017-04" db="EMBL/GenBank/DDBJ databases">
        <title>Complete genome sequence of the Campylobacter cuniculorum type strain LMG24588.</title>
        <authorList>
            <person name="Miller W.G."/>
            <person name="Yee E."/>
            <person name="Revez J."/>
            <person name="Bono J.L."/>
            <person name="Rossi M."/>
        </authorList>
    </citation>
    <scope>NUCLEOTIDE SEQUENCE [LARGE SCALE GENOMIC DNA]</scope>
    <source>
        <strain evidence="7 8">LMG 24588</strain>
    </source>
</reference>
<keyword evidence="3 7" id="KW-0067">ATP-binding</keyword>
<name>A0A1W6BYZ3_9BACT</name>
<dbReference type="eggNOG" id="COG1120">
    <property type="taxonomic scope" value="Bacteria"/>
</dbReference>
<dbReference type="PROSITE" id="PS00211">
    <property type="entry name" value="ABC_TRANSPORTER_1"/>
    <property type="match status" value="1"/>
</dbReference>
<dbReference type="InterPro" id="IPR027417">
    <property type="entry name" value="P-loop_NTPase"/>
</dbReference>
<dbReference type="SUPFAM" id="SSF52540">
    <property type="entry name" value="P-loop containing nucleoside triphosphate hydrolases"/>
    <property type="match status" value="1"/>
</dbReference>
<evidence type="ECO:0000259" key="6">
    <source>
        <dbReference type="PROSITE" id="PS50893"/>
    </source>
</evidence>
<feature type="domain" description="ABC transporter" evidence="6">
    <location>
        <begin position="3"/>
        <end position="240"/>
    </location>
</feature>
<dbReference type="GO" id="GO:0005524">
    <property type="term" value="F:ATP binding"/>
    <property type="evidence" value="ECO:0007669"/>
    <property type="project" value="UniProtKB-KW"/>
</dbReference>
<evidence type="ECO:0000256" key="5">
    <source>
        <dbReference type="ARBA" id="ARBA00037066"/>
    </source>
</evidence>
<keyword evidence="4" id="KW-1278">Translocase</keyword>
<gene>
    <name evidence="7" type="primary">chuC</name>
    <name evidence="7" type="ORF">CCUN_1733</name>
</gene>
<dbReference type="Gene3D" id="3.40.50.300">
    <property type="entry name" value="P-loop containing nucleotide triphosphate hydrolases"/>
    <property type="match status" value="1"/>
</dbReference>
<comment type="function">
    <text evidence="5">Part of the ABC transporter complex HmuTUV involved in hemin import. Responsible for energy coupling to the transport system.</text>
</comment>
<dbReference type="InterPro" id="IPR003439">
    <property type="entry name" value="ABC_transporter-like_ATP-bd"/>
</dbReference>
<organism evidence="7 8">
    <name type="scientific">Campylobacter cuniculorum DSM 23162 = LMG 24588</name>
    <dbReference type="NCBI Taxonomy" id="1121267"/>
    <lineage>
        <taxon>Bacteria</taxon>
        <taxon>Pseudomonadati</taxon>
        <taxon>Campylobacterota</taxon>
        <taxon>Epsilonproteobacteria</taxon>
        <taxon>Campylobacterales</taxon>
        <taxon>Campylobacteraceae</taxon>
        <taxon>Campylobacter</taxon>
    </lineage>
</organism>
<dbReference type="RefSeq" id="WP_035175811.1">
    <property type="nucleotide sequence ID" value="NZ_CP020867.1"/>
</dbReference>
<evidence type="ECO:0000256" key="4">
    <source>
        <dbReference type="ARBA" id="ARBA00022967"/>
    </source>
</evidence>
<dbReference type="PANTHER" id="PTHR42794:SF1">
    <property type="entry name" value="HEMIN IMPORT ATP-BINDING PROTEIN HMUV"/>
    <property type="match status" value="1"/>
</dbReference>
<dbReference type="EMBL" id="CP020867">
    <property type="protein sequence ID" value="ARJ57307.1"/>
    <property type="molecule type" value="Genomic_DNA"/>
</dbReference>
<dbReference type="STRING" id="1121267.CCUN_1733"/>
<dbReference type="Proteomes" id="UP000192902">
    <property type="component" value="Chromosome"/>
</dbReference>
<dbReference type="PANTHER" id="PTHR42794">
    <property type="entry name" value="HEMIN IMPORT ATP-BINDING PROTEIN HMUV"/>
    <property type="match status" value="1"/>
</dbReference>
<dbReference type="Pfam" id="PF00005">
    <property type="entry name" value="ABC_tran"/>
    <property type="match status" value="1"/>
</dbReference>
<dbReference type="CDD" id="cd03214">
    <property type="entry name" value="ABC_Iron-Siderophores_B12_Hemin"/>
    <property type="match status" value="1"/>
</dbReference>
<keyword evidence="1" id="KW-0813">Transport</keyword>
<evidence type="ECO:0000313" key="8">
    <source>
        <dbReference type="Proteomes" id="UP000192902"/>
    </source>
</evidence>
<evidence type="ECO:0000256" key="2">
    <source>
        <dbReference type="ARBA" id="ARBA00022741"/>
    </source>
</evidence>
<accession>A0A1W6BYZ3</accession>
<dbReference type="AlphaFoldDB" id="A0A1W6BYZ3"/>
<evidence type="ECO:0000256" key="1">
    <source>
        <dbReference type="ARBA" id="ARBA00022448"/>
    </source>
</evidence>
<dbReference type="InterPro" id="IPR003593">
    <property type="entry name" value="AAA+_ATPase"/>
</dbReference>
<evidence type="ECO:0000256" key="3">
    <source>
        <dbReference type="ARBA" id="ARBA00022840"/>
    </source>
</evidence>
<dbReference type="InterPro" id="IPR017871">
    <property type="entry name" value="ABC_transporter-like_CS"/>
</dbReference>